<dbReference type="InterPro" id="IPR028350">
    <property type="entry name" value="DNAC/IstB-like"/>
</dbReference>
<dbReference type="InterPro" id="IPR027417">
    <property type="entry name" value="P-loop_NTPase"/>
</dbReference>
<dbReference type="GO" id="GO:0006260">
    <property type="term" value="P:DNA replication"/>
    <property type="evidence" value="ECO:0007669"/>
    <property type="project" value="TreeGrafter"/>
</dbReference>
<evidence type="ECO:0000256" key="2">
    <source>
        <dbReference type="ARBA" id="ARBA00022840"/>
    </source>
</evidence>
<dbReference type="AlphaFoldDB" id="A0A1Y4QE30"/>
<evidence type="ECO:0000313" key="4">
    <source>
        <dbReference type="EMBL" id="OUQ03498.1"/>
    </source>
</evidence>
<dbReference type="SUPFAM" id="SSF52540">
    <property type="entry name" value="P-loop containing nucleoside triphosphate hydrolases"/>
    <property type="match status" value="1"/>
</dbReference>
<name>A0A1Y4QE30_9FIRM</name>
<dbReference type="EMBL" id="NFLB01000019">
    <property type="protein sequence ID" value="OUQ03498.1"/>
    <property type="molecule type" value="Genomic_DNA"/>
</dbReference>
<accession>A0A1Y4QE30</accession>
<dbReference type="Pfam" id="PF01695">
    <property type="entry name" value="IstB_IS21"/>
    <property type="match status" value="1"/>
</dbReference>
<comment type="caution">
    <text evidence="4">The sequence shown here is derived from an EMBL/GenBank/DDBJ whole genome shotgun (WGS) entry which is preliminary data.</text>
</comment>
<proteinExistence type="predicted"/>
<keyword evidence="2" id="KW-0067">ATP-binding</keyword>
<feature type="domain" description="IstB-like ATP-binding" evidence="3">
    <location>
        <begin position="10"/>
        <end position="240"/>
    </location>
</feature>
<dbReference type="CDD" id="cd00009">
    <property type="entry name" value="AAA"/>
    <property type="match status" value="1"/>
</dbReference>
<dbReference type="RefSeq" id="WP_087257830.1">
    <property type="nucleotide sequence ID" value="NZ_NFLB01000014.1"/>
</dbReference>
<evidence type="ECO:0000259" key="3">
    <source>
        <dbReference type="Pfam" id="PF01695"/>
    </source>
</evidence>
<dbReference type="InterPro" id="IPR047661">
    <property type="entry name" value="IstB"/>
</dbReference>
<gene>
    <name evidence="5" type="ORF">B5E91_11580</name>
    <name evidence="4" type="ORF">B5E91_12680</name>
</gene>
<evidence type="ECO:0000313" key="6">
    <source>
        <dbReference type="Proteomes" id="UP000196258"/>
    </source>
</evidence>
<protein>
    <submittedName>
        <fullName evidence="4">AAA family ATPase</fullName>
    </submittedName>
</protein>
<dbReference type="EMBL" id="NFLB01000014">
    <property type="protein sequence ID" value="OUQ04152.1"/>
    <property type="molecule type" value="Genomic_DNA"/>
</dbReference>
<reference evidence="6" key="1">
    <citation type="submission" date="2017-04" db="EMBL/GenBank/DDBJ databases">
        <title>Function of individual gut microbiota members based on whole genome sequencing of pure cultures obtained from chicken caecum.</title>
        <authorList>
            <person name="Medvecky M."/>
            <person name="Cejkova D."/>
            <person name="Polansky O."/>
            <person name="Karasova D."/>
            <person name="Kubasova T."/>
            <person name="Cizek A."/>
            <person name="Rychlik I."/>
        </authorList>
    </citation>
    <scope>NUCLEOTIDE SEQUENCE [LARGE SCALE GENOMIC DNA]</scope>
    <source>
        <strain evidence="6">An149</strain>
    </source>
</reference>
<organism evidence="4 6">
    <name type="scientific">Thomasclavelia spiroformis</name>
    <dbReference type="NCBI Taxonomy" id="29348"/>
    <lineage>
        <taxon>Bacteria</taxon>
        <taxon>Bacillati</taxon>
        <taxon>Bacillota</taxon>
        <taxon>Erysipelotrichia</taxon>
        <taxon>Erysipelotrichales</taxon>
        <taxon>Coprobacillaceae</taxon>
        <taxon>Thomasclavelia</taxon>
    </lineage>
</organism>
<dbReference type="PIRSF" id="PIRSF003073">
    <property type="entry name" value="DNAC_TnpB_IstB"/>
    <property type="match status" value="1"/>
</dbReference>
<sequence length="241" mass="27572">MNRDTYEKIVALRLPGMAKTYLEQEEMEDIRQLTFDQRLELLVDAEVDSQRIHKIERLINNAHFAESKASITQIKYYADRHLDKEQILNLATNEYIKKHENVLIIGATGAGKSYIGCALGVEACNSGLKVKYIRLPDLLSELELSRIQGTYKNKIKQYEKCDLLILDEWLLVNTSNIEQQDILEVLEKRYRIHSTILCSQFDVGGWHSKLGGGALADAILDRIVPKSHTIKILGDKSMRSR</sequence>
<dbReference type="PANTHER" id="PTHR30050:SF4">
    <property type="entry name" value="ATP-BINDING PROTEIN RV3427C IN INSERTION SEQUENCE-RELATED"/>
    <property type="match status" value="1"/>
</dbReference>
<evidence type="ECO:0000256" key="1">
    <source>
        <dbReference type="ARBA" id="ARBA00022741"/>
    </source>
</evidence>
<evidence type="ECO:0000313" key="5">
    <source>
        <dbReference type="EMBL" id="OUQ04152.1"/>
    </source>
</evidence>
<dbReference type="InterPro" id="IPR002611">
    <property type="entry name" value="IstB_ATP-bd"/>
</dbReference>
<dbReference type="GO" id="GO:0005524">
    <property type="term" value="F:ATP binding"/>
    <property type="evidence" value="ECO:0007669"/>
    <property type="project" value="UniProtKB-KW"/>
</dbReference>
<dbReference type="Proteomes" id="UP000196258">
    <property type="component" value="Unassembled WGS sequence"/>
</dbReference>
<reference evidence="4" key="2">
    <citation type="journal article" date="2018" name="BMC Genomics">
        <title>Whole genome sequencing and function prediction of 133 gut anaerobes isolated from chicken caecum in pure cultures.</title>
        <authorList>
            <person name="Medvecky M."/>
            <person name="Cejkova D."/>
            <person name="Polansky O."/>
            <person name="Karasova D."/>
            <person name="Kubasova T."/>
            <person name="Cizek A."/>
            <person name="Rychlik I."/>
        </authorList>
    </citation>
    <scope>NUCLEOTIDE SEQUENCE</scope>
    <source>
        <strain evidence="4">An149</strain>
    </source>
</reference>
<keyword evidence="1" id="KW-0547">Nucleotide-binding</keyword>
<dbReference type="NCBIfam" id="NF038214">
    <property type="entry name" value="IS21_help_AAA"/>
    <property type="match status" value="1"/>
</dbReference>
<dbReference type="PANTHER" id="PTHR30050">
    <property type="entry name" value="CHROMOSOMAL REPLICATION INITIATOR PROTEIN DNAA"/>
    <property type="match status" value="1"/>
</dbReference>
<dbReference type="Gene3D" id="3.40.50.300">
    <property type="entry name" value="P-loop containing nucleotide triphosphate hydrolases"/>
    <property type="match status" value="1"/>
</dbReference>